<organism evidence="1">
    <name type="scientific">viral metagenome</name>
    <dbReference type="NCBI Taxonomy" id="1070528"/>
    <lineage>
        <taxon>unclassified sequences</taxon>
        <taxon>metagenomes</taxon>
        <taxon>organismal metagenomes</taxon>
    </lineage>
</organism>
<protein>
    <submittedName>
        <fullName evidence="1">Uncharacterized protein</fullName>
    </submittedName>
</protein>
<dbReference type="AlphaFoldDB" id="A0A6M3Y261"/>
<dbReference type="EMBL" id="MT145060">
    <property type="protein sequence ID" value="QJI03124.1"/>
    <property type="molecule type" value="Genomic_DNA"/>
</dbReference>
<evidence type="ECO:0000313" key="1">
    <source>
        <dbReference type="EMBL" id="QJI03124.1"/>
    </source>
</evidence>
<sequence>MISVIANTPTHLWLGLGEKFFSKDYEKMIDIKLGDRRFVSIGNTLIVKDWPKEWTGQALFGLVGYSPKGYKMSVLRETYIPDQPWYDFLNALDPAENPEVNKKGFSIWGMNCNMKREGKGGCLSSIHLLRNRGRNILFVHGKIAEIPRKFVADLLLVRDILQELSLWPMEVRFMYSTVYYSIVGLRTFIPVLGEKHVQLHGLPITTPRNYQAGIIEAINKYSSQFSKKERRNGLWTLMNLTTGEWIDKRIT</sequence>
<name>A0A6M3Y261_9ZZZZ</name>
<accession>A0A6M3Y261</accession>
<gene>
    <name evidence="1" type="ORF">TM448B04106_0003</name>
</gene>
<proteinExistence type="predicted"/>
<reference evidence="1" key="1">
    <citation type="submission" date="2020-03" db="EMBL/GenBank/DDBJ databases">
        <title>The deep terrestrial virosphere.</title>
        <authorList>
            <person name="Holmfeldt K."/>
            <person name="Nilsson E."/>
            <person name="Simone D."/>
            <person name="Lopez-Fernandez M."/>
            <person name="Wu X."/>
            <person name="de Brujin I."/>
            <person name="Lundin D."/>
            <person name="Andersson A."/>
            <person name="Bertilsson S."/>
            <person name="Dopson M."/>
        </authorList>
    </citation>
    <scope>NUCLEOTIDE SEQUENCE</scope>
    <source>
        <strain evidence="1">TM448B04106</strain>
    </source>
</reference>